<dbReference type="GO" id="GO:0005975">
    <property type="term" value="P:carbohydrate metabolic process"/>
    <property type="evidence" value="ECO:0007669"/>
    <property type="project" value="InterPro"/>
</dbReference>
<dbReference type="InterPro" id="IPR002509">
    <property type="entry name" value="NODB_dom"/>
</dbReference>
<reference evidence="2 3" key="1">
    <citation type="submission" date="2019-01" db="EMBL/GenBank/DDBJ databases">
        <title>Ktedonosporobacter rubrisoli SCAWS-G2.</title>
        <authorList>
            <person name="Huang Y."/>
            <person name="Yan B."/>
        </authorList>
    </citation>
    <scope>NUCLEOTIDE SEQUENCE [LARGE SCALE GENOMIC DNA]</scope>
    <source>
        <strain evidence="2 3">SCAWS-G2</strain>
    </source>
</reference>
<dbReference type="AlphaFoldDB" id="A0A4P6JV27"/>
<dbReference type="GO" id="GO:0016810">
    <property type="term" value="F:hydrolase activity, acting on carbon-nitrogen (but not peptide) bonds"/>
    <property type="evidence" value="ECO:0007669"/>
    <property type="project" value="InterPro"/>
</dbReference>
<dbReference type="Gene3D" id="3.20.20.370">
    <property type="entry name" value="Glycoside hydrolase/deacetylase"/>
    <property type="match status" value="1"/>
</dbReference>
<keyword evidence="3" id="KW-1185">Reference proteome</keyword>
<dbReference type="Proteomes" id="UP000290365">
    <property type="component" value="Chromosome"/>
</dbReference>
<dbReference type="InterPro" id="IPR011330">
    <property type="entry name" value="Glyco_hydro/deAcase_b/a-brl"/>
</dbReference>
<evidence type="ECO:0000259" key="1">
    <source>
        <dbReference type="PROSITE" id="PS51677"/>
    </source>
</evidence>
<evidence type="ECO:0000313" key="3">
    <source>
        <dbReference type="Proteomes" id="UP000290365"/>
    </source>
</evidence>
<proteinExistence type="predicted"/>
<organism evidence="2 3">
    <name type="scientific">Ktedonosporobacter rubrisoli</name>
    <dbReference type="NCBI Taxonomy" id="2509675"/>
    <lineage>
        <taxon>Bacteria</taxon>
        <taxon>Bacillati</taxon>
        <taxon>Chloroflexota</taxon>
        <taxon>Ktedonobacteria</taxon>
        <taxon>Ktedonobacterales</taxon>
        <taxon>Ktedonosporobacteraceae</taxon>
        <taxon>Ktedonosporobacter</taxon>
    </lineage>
</organism>
<protein>
    <submittedName>
        <fullName evidence="2">Polysaccharide deacetylase</fullName>
    </submittedName>
</protein>
<dbReference type="CDD" id="cd10956">
    <property type="entry name" value="CE4_BH1302_like"/>
    <property type="match status" value="1"/>
</dbReference>
<dbReference type="PANTHER" id="PTHR10587:SF125">
    <property type="entry name" value="POLYSACCHARIDE DEACETYLASE YHEN-RELATED"/>
    <property type="match status" value="1"/>
</dbReference>
<dbReference type="InterPro" id="IPR050248">
    <property type="entry name" value="Polysacc_deacetylase_ArnD"/>
</dbReference>
<name>A0A4P6JV27_KTERU</name>
<dbReference type="Pfam" id="PF01522">
    <property type="entry name" value="Polysacc_deac_1"/>
    <property type="match status" value="1"/>
</dbReference>
<gene>
    <name evidence="2" type="ORF">EPA93_27425</name>
</gene>
<dbReference type="PROSITE" id="PS51677">
    <property type="entry name" value="NODB"/>
    <property type="match status" value="1"/>
</dbReference>
<feature type="domain" description="NodB homology" evidence="1">
    <location>
        <begin position="59"/>
        <end position="241"/>
    </location>
</feature>
<dbReference type="RefSeq" id="WP_129890561.1">
    <property type="nucleotide sequence ID" value="NZ_CP035758.1"/>
</dbReference>
<dbReference type="SUPFAM" id="SSF88713">
    <property type="entry name" value="Glycoside hydrolase/deacetylase"/>
    <property type="match status" value="1"/>
</dbReference>
<accession>A0A4P6JV27</accession>
<dbReference type="EMBL" id="CP035758">
    <property type="protein sequence ID" value="QBD79509.1"/>
    <property type="molecule type" value="Genomic_DNA"/>
</dbReference>
<dbReference type="KEGG" id="kbs:EPA93_27425"/>
<sequence>MNDSIRKAKKPSKLTRILLSIILLLCVLALLGYGGLNLINSRDFQFFGGLVQRVNTTQKVVALTLDDGPEPGNVEKTLQILDETGIKATFFLIGDQIEKYPQEARKIVKAGHELGNHSYSHQRMVLKSYDFMQNEVEKTDRLLRAAGYQGPIYFRPPNGKKFIMLPYYLSQHQRLTIMWDVEPDSYADVASTPQKLADYTIAHVQPGSIIDLHTMYESRATSLEALPLMIKGLQKKGYTFVTVEQLLKYNKAGS</sequence>
<dbReference type="PANTHER" id="PTHR10587">
    <property type="entry name" value="GLYCOSYL TRANSFERASE-RELATED"/>
    <property type="match status" value="1"/>
</dbReference>
<evidence type="ECO:0000313" key="2">
    <source>
        <dbReference type="EMBL" id="QBD79509.1"/>
    </source>
</evidence>
<dbReference type="OrthoDB" id="146693at2"/>